<proteinExistence type="predicted"/>
<dbReference type="GO" id="GO:0016787">
    <property type="term" value="F:hydrolase activity"/>
    <property type="evidence" value="ECO:0007669"/>
    <property type="project" value="UniProtKB-KW"/>
</dbReference>
<accession>A0AA38RCB8</accession>
<comment type="caution">
    <text evidence="1">The sequence shown here is derived from an EMBL/GenBank/DDBJ whole genome shotgun (WGS) entry which is preliminary data.</text>
</comment>
<dbReference type="Gene3D" id="3.40.50.1820">
    <property type="entry name" value="alpha/beta hydrolase"/>
    <property type="match status" value="1"/>
</dbReference>
<dbReference type="PANTHER" id="PTHR22946">
    <property type="entry name" value="DIENELACTONE HYDROLASE DOMAIN-CONTAINING PROTEIN-RELATED"/>
    <property type="match status" value="1"/>
</dbReference>
<keyword evidence="1" id="KW-0378">Hydrolase</keyword>
<organism evidence="1 2">
    <name type="scientific">Pleurostoma richardsiae</name>
    <dbReference type="NCBI Taxonomy" id="41990"/>
    <lineage>
        <taxon>Eukaryota</taxon>
        <taxon>Fungi</taxon>
        <taxon>Dikarya</taxon>
        <taxon>Ascomycota</taxon>
        <taxon>Pezizomycotina</taxon>
        <taxon>Sordariomycetes</taxon>
        <taxon>Sordariomycetidae</taxon>
        <taxon>Calosphaeriales</taxon>
        <taxon>Pleurostomataceae</taxon>
        <taxon>Pleurostoma</taxon>
    </lineage>
</organism>
<dbReference type="Gene3D" id="1.20.1440.110">
    <property type="entry name" value="acylaminoacyl peptidase"/>
    <property type="match status" value="1"/>
</dbReference>
<dbReference type="PANTHER" id="PTHR22946:SF12">
    <property type="entry name" value="CONIDIAL PIGMENT BIOSYNTHESIS PROTEIN AYG1 (AFU_ORTHOLOGUE AFUA_2G17550)"/>
    <property type="match status" value="1"/>
</dbReference>
<dbReference type="EMBL" id="JANBVO010000037">
    <property type="protein sequence ID" value="KAJ9136847.1"/>
    <property type="molecule type" value="Genomic_DNA"/>
</dbReference>
<dbReference type="InterPro" id="IPR050261">
    <property type="entry name" value="FrsA_esterase"/>
</dbReference>
<dbReference type="SUPFAM" id="SSF53474">
    <property type="entry name" value="alpha/beta-Hydrolases"/>
    <property type="match status" value="1"/>
</dbReference>
<name>A0AA38RCB8_9PEZI</name>
<sequence>MWPLSTDGEFDFMLAETLSLSNNFGANTGEVLRAAAQITPGDFESFYREFKFLADAIHDKAVATKNPVASREAYFRAATYYRAADFFLHGNVTDPRLATLWDSQLADFESAIKLLPRPGEKITVQGPNFTIPMYFYPAAPDGPNSAPSCGKKLPTILAGNGYDGSQEALYHSMGRAITARGWNFATFEGPGQPTVRRQQGIGFIHDWWEVVTPAVDCLLSRPDVDDSRIALTGFSFSGTLAPIAASREKRLAALLCIDGLYSMYATLRAKFPAELLTLYDSGNKTAFDEAIMSFHASSLAPSNYRWVVDQGLWAFNTASPYVWFQKISQITLDGVLDKIHIPVFVGKGENDDYAPGQPEEVAAQLGNLSYLYEFKTELGAGQHCQIGAEAQLAEASLDWLEGVFDKVVERRV</sequence>
<protein>
    <submittedName>
        <fullName evidence="1">2,6-dihydropseudooxynicotine hydrolase</fullName>
    </submittedName>
</protein>
<keyword evidence="2" id="KW-1185">Reference proteome</keyword>
<evidence type="ECO:0000313" key="1">
    <source>
        <dbReference type="EMBL" id="KAJ9136847.1"/>
    </source>
</evidence>
<dbReference type="Proteomes" id="UP001174694">
    <property type="component" value="Unassembled WGS sequence"/>
</dbReference>
<dbReference type="AlphaFoldDB" id="A0AA38RCB8"/>
<reference evidence="1" key="1">
    <citation type="submission" date="2022-07" db="EMBL/GenBank/DDBJ databases">
        <title>Fungi with potential for degradation of polypropylene.</title>
        <authorList>
            <person name="Gostincar C."/>
        </authorList>
    </citation>
    <scope>NUCLEOTIDE SEQUENCE</scope>
    <source>
        <strain evidence="1">EXF-13308</strain>
    </source>
</reference>
<dbReference type="InterPro" id="IPR029058">
    <property type="entry name" value="AB_hydrolase_fold"/>
</dbReference>
<evidence type="ECO:0000313" key="2">
    <source>
        <dbReference type="Proteomes" id="UP001174694"/>
    </source>
</evidence>
<gene>
    <name evidence="1" type="ORF">NKR23_g9540</name>
</gene>